<accession>A0A0N7L728</accession>
<protein>
    <submittedName>
        <fullName evidence="1">Uncharacterized protein</fullName>
    </submittedName>
</protein>
<dbReference type="AlphaFoldDB" id="A0A0N7L728"/>
<name>A0A0N7L728_PLAHL</name>
<dbReference type="Proteomes" id="UP000054928">
    <property type="component" value="Unassembled WGS sequence"/>
</dbReference>
<proteinExistence type="predicted"/>
<sequence length="71" mass="7970">MVPMLGIQPVLEKRRFTWTSPTSYQEIKSYTGLYIIYGVNETCHTNVNTPKMAGQDLISFAVKTPIQAYGA</sequence>
<evidence type="ECO:0000313" key="1">
    <source>
        <dbReference type="EMBL" id="CEG45915.1"/>
    </source>
</evidence>
<organism evidence="1 2">
    <name type="scientific">Plasmopara halstedii</name>
    <name type="common">Downy mildew of sunflower</name>
    <dbReference type="NCBI Taxonomy" id="4781"/>
    <lineage>
        <taxon>Eukaryota</taxon>
        <taxon>Sar</taxon>
        <taxon>Stramenopiles</taxon>
        <taxon>Oomycota</taxon>
        <taxon>Peronosporomycetes</taxon>
        <taxon>Peronosporales</taxon>
        <taxon>Peronosporaceae</taxon>
        <taxon>Plasmopara</taxon>
    </lineage>
</organism>
<evidence type="ECO:0000313" key="2">
    <source>
        <dbReference type="Proteomes" id="UP000054928"/>
    </source>
</evidence>
<dbReference type="EMBL" id="CCYD01001864">
    <property type="protein sequence ID" value="CEG45915.1"/>
    <property type="molecule type" value="Genomic_DNA"/>
</dbReference>
<keyword evidence="2" id="KW-1185">Reference proteome</keyword>
<dbReference type="GeneID" id="36397303"/>
<dbReference type="RefSeq" id="XP_024582284.1">
    <property type="nucleotide sequence ID" value="XM_024716713.1"/>
</dbReference>
<reference evidence="2" key="1">
    <citation type="submission" date="2014-09" db="EMBL/GenBank/DDBJ databases">
        <authorList>
            <person name="Sharma Rahul"/>
            <person name="Thines Marco"/>
        </authorList>
    </citation>
    <scope>NUCLEOTIDE SEQUENCE [LARGE SCALE GENOMIC DNA]</scope>
</reference>